<dbReference type="InterPro" id="IPR005158">
    <property type="entry name" value="BTAD"/>
</dbReference>
<dbReference type="EMBL" id="JBIAWJ010000007">
    <property type="protein sequence ID" value="MFF4523075.1"/>
    <property type="molecule type" value="Genomic_DNA"/>
</dbReference>
<evidence type="ECO:0000256" key="2">
    <source>
        <dbReference type="ARBA" id="ARBA00023012"/>
    </source>
</evidence>
<evidence type="ECO:0000256" key="3">
    <source>
        <dbReference type="ARBA" id="ARBA00023015"/>
    </source>
</evidence>
<reference evidence="8 9" key="1">
    <citation type="submission" date="2024-10" db="EMBL/GenBank/DDBJ databases">
        <title>The Natural Products Discovery Center: Release of the First 8490 Sequenced Strains for Exploring Actinobacteria Biosynthetic Diversity.</title>
        <authorList>
            <person name="Kalkreuter E."/>
            <person name="Kautsar S.A."/>
            <person name="Yang D."/>
            <person name="Bader C.D."/>
            <person name="Teijaro C.N."/>
            <person name="Fluegel L."/>
            <person name="Davis C.M."/>
            <person name="Simpson J.R."/>
            <person name="Lauterbach L."/>
            <person name="Steele A.D."/>
            <person name="Gui C."/>
            <person name="Meng S."/>
            <person name="Li G."/>
            <person name="Viehrig K."/>
            <person name="Ye F."/>
            <person name="Su P."/>
            <person name="Kiefer A.F."/>
            <person name="Nichols A."/>
            <person name="Cepeda A.J."/>
            <person name="Yan W."/>
            <person name="Fan B."/>
            <person name="Jiang Y."/>
            <person name="Adhikari A."/>
            <person name="Zheng C.-J."/>
            <person name="Schuster L."/>
            <person name="Cowan T.M."/>
            <person name="Smanski M.J."/>
            <person name="Chevrette M.G."/>
            <person name="De Carvalho L.P.S."/>
            <person name="Shen B."/>
        </authorList>
    </citation>
    <scope>NUCLEOTIDE SEQUENCE [LARGE SCALE GENOMIC DNA]</scope>
    <source>
        <strain evidence="8 9">NPDC001390</strain>
    </source>
</reference>
<name>A0ABW6UI27_9ACTN</name>
<dbReference type="PROSITE" id="PS51755">
    <property type="entry name" value="OMPR_PHOB"/>
    <property type="match status" value="1"/>
</dbReference>
<organism evidence="8 9">
    <name type="scientific">Streptomyces bluensis</name>
    <dbReference type="NCBI Taxonomy" id="33897"/>
    <lineage>
        <taxon>Bacteria</taxon>
        <taxon>Bacillati</taxon>
        <taxon>Actinomycetota</taxon>
        <taxon>Actinomycetes</taxon>
        <taxon>Kitasatosporales</taxon>
        <taxon>Streptomycetaceae</taxon>
        <taxon>Streptomyces</taxon>
    </lineage>
</organism>
<dbReference type="InterPro" id="IPR016032">
    <property type="entry name" value="Sig_transdc_resp-reg_C-effctor"/>
</dbReference>
<sequence length="275" mass="30646">MQISVLGPLSVTMNGRNVTPTAPKPRRILALLAMSANQVVRNEQLIEEVWEDRPPSSVATTLQTYIYQLRKSLRLAGGSRTDRDPGDELRTFVGGYMLTLPHEDLDSLRFEERAQRGRAQLAAGDVAGAARTLREALDLWHGPAMVDLNPGPVLVSEALRLDEIRKSVLELRIEADLRLGCHHELLAELIKLVSSQPTHEGFQVKLMIALYRAGRRSEALQVYQHARESLVRELGVDPSETLQRLHHAILTGDLGPGPAPESPSQRAWAMHEVRY</sequence>
<dbReference type="InterPro" id="IPR001867">
    <property type="entry name" value="OmpR/PhoB-type_DNA-bd"/>
</dbReference>
<dbReference type="Gene3D" id="1.10.10.10">
    <property type="entry name" value="Winged helix-like DNA-binding domain superfamily/Winged helix DNA-binding domain"/>
    <property type="match status" value="1"/>
</dbReference>
<comment type="caution">
    <text evidence="8">The sequence shown here is derived from an EMBL/GenBank/DDBJ whole genome shotgun (WGS) entry which is preliminary data.</text>
</comment>
<dbReference type="InterPro" id="IPR011990">
    <property type="entry name" value="TPR-like_helical_dom_sf"/>
</dbReference>
<dbReference type="SUPFAM" id="SSF48452">
    <property type="entry name" value="TPR-like"/>
    <property type="match status" value="1"/>
</dbReference>
<dbReference type="CDD" id="cd15831">
    <property type="entry name" value="BTAD"/>
    <property type="match status" value="1"/>
</dbReference>
<proteinExistence type="inferred from homology"/>
<evidence type="ECO:0000256" key="6">
    <source>
        <dbReference type="PROSITE-ProRule" id="PRU01091"/>
    </source>
</evidence>
<gene>
    <name evidence="8" type="ORF">ACFY1D_16880</name>
</gene>
<feature type="domain" description="OmpR/PhoB-type" evidence="7">
    <location>
        <begin position="1"/>
        <end position="100"/>
    </location>
</feature>
<dbReference type="SMART" id="SM00862">
    <property type="entry name" value="Trans_reg_C"/>
    <property type="match status" value="1"/>
</dbReference>
<keyword evidence="2" id="KW-0902">Two-component regulatory system</keyword>
<dbReference type="SMART" id="SM01043">
    <property type="entry name" value="BTAD"/>
    <property type="match status" value="1"/>
</dbReference>
<dbReference type="Pfam" id="PF00486">
    <property type="entry name" value="Trans_reg_C"/>
    <property type="match status" value="1"/>
</dbReference>
<comment type="similarity">
    <text evidence="1">Belongs to the AfsR/DnrI/RedD regulatory family.</text>
</comment>
<dbReference type="Pfam" id="PF03704">
    <property type="entry name" value="BTAD"/>
    <property type="match status" value="1"/>
</dbReference>
<dbReference type="RefSeq" id="WP_387887176.1">
    <property type="nucleotide sequence ID" value="NZ_JBIAWJ010000007.1"/>
</dbReference>
<keyword evidence="5" id="KW-0804">Transcription</keyword>
<dbReference type="InterPro" id="IPR051677">
    <property type="entry name" value="AfsR-DnrI-RedD_regulator"/>
</dbReference>
<dbReference type="InterPro" id="IPR036388">
    <property type="entry name" value="WH-like_DNA-bd_sf"/>
</dbReference>
<evidence type="ECO:0000256" key="1">
    <source>
        <dbReference type="ARBA" id="ARBA00005820"/>
    </source>
</evidence>
<keyword evidence="3" id="KW-0805">Transcription regulation</keyword>
<evidence type="ECO:0000313" key="8">
    <source>
        <dbReference type="EMBL" id="MFF4523075.1"/>
    </source>
</evidence>
<keyword evidence="4 6" id="KW-0238">DNA-binding</keyword>
<dbReference type="PANTHER" id="PTHR35807">
    <property type="entry name" value="TRANSCRIPTIONAL REGULATOR REDD-RELATED"/>
    <property type="match status" value="1"/>
</dbReference>
<keyword evidence="9" id="KW-1185">Reference proteome</keyword>
<evidence type="ECO:0000259" key="7">
    <source>
        <dbReference type="PROSITE" id="PS51755"/>
    </source>
</evidence>
<feature type="DNA-binding region" description="OmpR/PhoB-type" evidence="6">
    <location>
        <begin position="1"/>
        <end position="100"/>
    </location>
</feature>
<accession>A0ABW6UI27</accession>
<evidence type="ECO:0000256" key="4">
    <source>
        <dbReference type="ARBA" id="ARBA00023125"/>
    </source>
</evidence>
<dbReference type="Gene3D" id="1.25.40.10">
    <property type="entry name" value="Tetratricopeptide repeat domain"/>
    <property type="match status" value="1"/>
</dbReference>
<protein>
    <submittedName>
        <fullName evidence="8">BTAD domain-containing putative transcriptional regulator</fullName>
    </submittedName>
</protein>
<dbReference type="SUPFAM" id="SSF46894">
    <property type="entry name" value="C-terminal effector domain of the bipartite response regulators"/>
    <property type="match status" value="1"/>
</dbReference>
<evidence type="ECO:0000256" key="5">
    <source>
        <dbReference type="ARBA" id="ARBA00023163"/>
    </source>
</evidence>
<dbReference type="PANTHER" id="PTHR35807:SF1">
    <property type="entry name" value="TRANSCRIPTIONAL REGULATOR REDD"/>
    <property type="match status" value="1"/>
</dbReference>
<evidence type="ECO:0000313" key="9">
    <source>
        <dbReference type="Proteomes" id="UP001602058"/>
    </source>
</evidence>
<dbReference type="Proteomes" id="UP001602058">
    <property type="component" value="Unassembled WGS sequence"/>
</dbReference>